<dbReference type="InterPro" id="IPR004090">
    <property type="entry name" value="Chemotax_Me-accpt_rcpt"/>
</dbReference>
<dbReference type="EMBL" id="JACTVA010000020">
    <property type="protein sequence ID" value="MBC9207693.1"/>
    <property type="molecule type" value="Genomic_DNA"/>
</dbReference>
<dbReference type="Pfam" id="PF00015">
    <property type="entry name" value="MCPsignal"/>
    <property type="match status" value="1"/>
</dbReference>
<dbReference type="SMART" id="SM00304">
    <property type="entry name" value="HAMP"/>
    <property type="match status" value="1"/>
</dbReference>
<accession>A0ABR7RMQ3</accession>
<dbReference type="PANTHER" id="PTHR32089">
    <property type="entry name" value="METHYL-ACCEPTING CHEMOTAXIS PROTEIN MCPB"/>
    <property type="match status" value="1"/>
</dbReference>
<dbReference type="SMART" id="SM00283">
    <property type="entry name" value="MA"/>
    <property type="match status" value="1"/>
</dbReference>
<keyword evidence="5" id="KW-1133">Transmembrane helix</keyword>
<evidence type="ECO:0000256" key="2">
    <source>
        <dbReference type="ARBA" id="ARBA00029447"/>
    </source>
</evidence>
<keyword evidence="1 3" id="KW-0807">Transducer</keyword>
<keyword evidence="9" id="KW-1185">Reference proteome</keyword>
<dbReference type="Pfam" id="PF00672">
    <property type="entry name" value="HAMP"/>
    <property type="match status" value="1"/>
</dbReference>
<reference evidence="8 9" key="1">
    <citation type="journal article" date="2013" name="Int. J. Syst. Evol. Microbiol.">
        <title>Roseomonas aerophila sp. nov., isolated from air.</title>
        <authorList>
            <person name="Kim S.J."/>
            <person name="Weon H.Y."/>
            <person name="Ahn J.H."/>
            <person name="Hong S.B."/>
            <person name="Seok S.J."/>
            <person name="Whang K.S."/>
            <person name="Kwon S.W."/>
        </authorList>
    </citation>
    <scope>NUCLEOTIDE SEQUENCE [LARGE SCALE GENOMIC DNA]</scope>
    <source>
        <strain evidence="8 9">NBRC 108923</strain>
    </source>
</reference>
<feature type="domain" description="HAMP" evidence="7">
    <location>
        <begin position="338"/>
        <end position="391"/>
    </location>
</feature>
<feature type="region of interest" description="Disordered" evidence="4">
    <location>
        <begin position="632"/>
        <end position="659"/>
    </location>
</feature>
<dbReference type="PANTHER" id="PTHR32089:SF112">
    <property type="entry name" value="LYSOZYME-LIKE PROTEIN-RELATED"/>
    <property type="match status" value="1"/>
</dbReference>
<evidence type="ECO:0000256" key="3">
    <source>
        <dbReference type="PROSITE-ProRule" id="PRU00284"/>
    </source>
</evidence>
<protein>
    <submittedName>
        <fullName evidence="8">Methyl-accepting chemotaxis protein</fullName>
    </submittedName>
</protein>
<dbReference type="Gene3D" id="1.10.8.500">
    <property type="entry name" value="HAMP domain in histidine kinase"/>
    <property type="match status" value="1"/>
</dbReference>
<dbReference type="CDD" id="cd06225">
    <property type="entry name" value="HAMP"/>
    <property type="match status" value="1"/>
</dbReference>
<dbReference type="PROSITE" id="PS50111">
    <property type="entry name" value="CHEMOTAXIS_TRANSDUC_2"/>
    <property type="match status" value="1"/>
</dbReference>
<feature type="domain" description="Methyl-accepting transducer" evidence="6">
    <location>
        <begin position="431"/>
        <end position="656"/>
    </location>
</feature>
<dbReference type="RefSeq" id="WP_187784861.1">
    <property type="nucleotide sequence ID" value="NZ_JACTVA010000020.1"/>
</dbReference>
<evidence type="ECO:0000256" key="4">
    <source>
        <dbReference type="SAM" id="MobiDB-lite"/>
    </source>
</evidence>
<organism evidence="8 9">
    <name type="scientific">Teichococcus aerophilus</name>
    <dbReference type="NCBI Taxonomy" id="1224513"/>
    <lineage>
        <taxon>Bacteria</taxon>
        <taxon>Pseudomonadati</taxon>
        <taxon>Pseudomonadota</taxon>
        <taxon>Alphaproteobacteria</taxon>
        <taxon>Acetobacterales</taxon>
        <taxon>Roseomonadaceae</taxon>
        <taxon>Roseomonas</taxon>
    </lineage>
</organism>
<name>A0ABR7RMQ3_9PROT</name>
<comment type="similarity">
    <text evidence="2">Belongs to the methyl-accepting chemotaxis (MCP) protein family.</text>
</comment>
<sequence>MRIRTFFLACFCGVAVPGAVASLWLSSAEWSLWEQAEDARAATRAVSDAQRAQTAIAVEVGGYVSLLRMPSPDIELARRAAAQTEQLLQAAVTSAQKGGFQAHLAQNAITRIAGVRQRAMADLARPMESRDVSLQALTQTTRNETAESLRQLGAEAAVRVFHTAPDAAILVEVASNAMDFRDYMGRRSTAVSSWMSGQPVQPAAYDTAQALTGRMEQAWGAAQRLVAGLPNNAPMQAAVREQHALQAQAEPRWRQMLELARGGAMGGTVNWGTTVAEFRPWSVQSQAFILSLRDAALDVAMQRTDEASNVARNGFIAALALALLVCGLAAVSITLLLRRIVQPLRALTGSVTRIAEGELDLVVPGQQRKDELGAMAQAVETLRAGSVDRLAMAEAQQEGQRQQIERAKRVDTLLREFEADTADTLRAVASAATEMDATAAGMVDIATSGNSRASAVANASQQASGNVQTVAAAAEELSASISEVARQVRDSAARAREASEAAQNTDRTVRGLSEAAGRIGDVVQLITGIASQTNLLALNATIEAARAGESGKGFAVVAGEVKSLASQTAKATEEIGQQIAAMQSETERTVQAIGDIARMIRELNDATSLVAEAAGQQAEATQEIGRAVAQAAEGTEAASRHAAGVSEDAERTGRAAGDVRGAAGELAQQAEGLRGRMDGFLSALRVA</sequence>
<comment type="caution">
    <text evidence="8">The sequence shown here is derived from an EMBL/GenBank/DDBJ whole genome shotgun (WGS) entry which is preliminary data.</text>
</comment>
<keyword evidence="5" id="KW-0812">Transmembrane</keyword>
<dbReference type="InterPro" id="IPR004089">
    <property type="entry name" value="MCPsignal_dom"/>
</dbReference>
<dbReference type="SUPFAM" id="SSF58104">
    <property type="entry name" value="Methyl-accepting chemotaxis protein (MCP) signaling domain"/>
    <property type="match status" value="1"/>
</dbReference>
<evidence type="ECO:0000259" key="6">
    <source>
        <dbReference type="PROSITE" id="PS50111"/>
    </source>
</evidence>
<dbReference type="PROSITE" id="PS50885">
    <property type="entry name" value="HAMP"/>
    <property type="match status" value="1"/>
</dbReference>
<proteinExistence type="inferred from homology"/>
<evidence type="ECO:0000256" key="5">
    <source>
        <dbReference type="SAM" id="Phobius"/>
    </source>
</evidence>
<dbReference type="Proteomes" id="UP000626026">
    <property type="component" value="Unassembled WGS sequence"/>
</dbReference>
<evidence type="ECO:0000259" key="7">
    <source>
        <dbReference type="PROSITE" id="PS50885"/>
    </source>
</evidence>
<evidence type="ECO:0000313" key="8">
    <source>
        <dbReference type="EMBL" id="MBC9207693.1"/>
    </source>
</evidence>
<dbReference type="PRINTS" id="PR00260">
    <property type="entry name" value="CHEMTRNSDUCR"/>
</dbReference>
<gene>
    <name evidence="8" type="ORF">IBL26_12685</name>
</gene>
<feature type="transmembrane region" description="Helical" evidence="5">
    <location>
        <begin position="315"/>
        <end position="337"/>
    </location>
</feature>
<dbReference type="InterPro" id="IPR003660">
    <property type="entry name" value="HAMP_dom"/>
</dbReference>
<evidence type="ECO:0000313" key="9">
    <source>
        <dbReference type="Proteomes" id="UP000626026"/>
    </source>
</evidence>
<evidence type="ECO:0000256" key="1">
    <source>
        <dbReference type="ARBA" id="ARBA00023224"/>
    </source>
</evidence>
<dbReference type="Gene3D" id="1.10.287.950">
    <property type="entry name" value="Methyl-accepting chemotaxis protein"/>
    <property type="match status" value="1"/>
</dbReference>
<keyword evidence="5" id="KW-0472">Membrane</keyword>